<proteinExistence type="predicted"/>
<reference evidence="1" key="2">
    <citation type="journal article" date="2015" name="Fish Shellfish Immunol.">
        <title>Early steps in the European eel (Anguilla anguilla)-Vibrio vulnificus interaction in the gills: Role of the RtxA13 toxin.</title>
        <authorList>
            <person name="Callol A."/>
            <person name="Pajuelo D."/>
            <person name="Ebbesson L."/>
            <person name="Teles M."/>
            <person name="MacKenzie S."/>
            <person name="Amaro C."/>
        </authorList>
    </citation>
    <scope>NUCLEOTIDE SEQUENCE</scope>
</reference>
<reference evidence="1" key="1">
    <citation type="submission" date="2014-11" db="EMBL/GenBank/DDBJ databases">
        <authorList>
            <person name="Amaro Gonzalez C."/>
        </authorList>
    </citation>
    <scope>NUCLEOTIDE SEQUENCE</scope>
</reference>
<sequence>MVNRKIRRLDGSAWQLTGYRSHGCTVRGRLY</sequence>
<organism evidence="1">
    <name type="scientific">Anguilla anguilla</name>
    <name type="common">European freshwater eel</name>
    <name type="synonym">Muraena anguilla</name>
    <dbReference type="NCBI Taxonomy" id="7936"/>
    <lineage>
        <taxon>Eukaryota</taxon>
        <taxon>Metazoa</taxon>
        <taxon>Chordata</taxon>
        <taxon>Craniata</taxon>
        <taxon>Vertebrata</taxon>
        <taxon>Euteleostomi</taxon>
        <taxon>Actinopterygii</taxon>
        <taxon>Neopterygii</taxon>
        <taxon>Teleostei</taxon>
        <taxon>Anguilliformes</taxon>
        <taxon>Anguillidae</taxon>
        <taxon>Anguilla</taxon>
    </lineage>
</organism>
<protein>
    <submittedName>
        <fullName evidence="1">Uncharacterized protein</fullName>
    </submittedName>
</protein>
<evidence type="ECO:0000313" key="1">
    <source>
        <dbReference type="EMBL" id="JAH72763.1"/>
    </source>
</evidence>
<dbReference type="AlphaFoldDB" id="A0A0E9V6B8"/>
<dbReference type="EMBL" id="GBXM01035814">
    <property type="protein sequence ID" value="JAH72763.1"/>
    <property type="molecule type" value="Transcribed_RNA"/>
</dbReference>
<name>A0A0E9V6B8_ANGAN</name>
<accession>A0A0E9V6B8</accession>